<proteinExistence type="predicted"/>
<keyword evidence="1" id="KW-1133">Transmembrane helix</keyword>
<feature type="transmembrane region" description="Helical" evidence="1">
    <location>
        <begin position="213"/>
        <end position="232"/>
    </location>
</feature>
<gene>
    <name evidence="2" type="ORF">EDD77_14410</name>
</gene>
<dbReference type="RefSeq" id="WP_132587453.1">
    <property type="nucleotide sequence ID" value="NZ_CABKVM010000010.1"/>
</dbReference>
<feature type="transmembrane region" description="Helical" evidence="1">
    <location>
        <begin position="244"/>
        <end position="267"/>
    </location>
</feature>
<dbReference type="Proteomes" id="UP000295184">
    <property type="component" value="Unassembled WGS sequence"/>
</dbReference>
<keyword evidence="1" id="KW-0472">Membrane</keyword>
<feature type="transmembrane region" description="Helical" evidence="1">
    <location>
        <begin position="187"/>
        <end position="207"/>
    </location>
</feature>
<comment type="caution">
    <text evidence="2">The sequence shown here is derived from an EMBL/GenBank/DDBJ whole genome shotgun (WGS) entry which is preliminary data.</text>
</comment>
<evidence type="ECO:0000256" key="1">
    <source>
        <dbReference type="SAM" id="Phobius"/>
    </source>
</evidence>
<accession>A0A4R1QIH3</accession>
<dbReference type="EMBL" id="SLUM01000044">
    <property type="protein sequence ID" value="TCL52593.1"/>
    <property type="molecule type" value="Genomic_DNA"/>
</dbReference>
<evidence type="ECO:0000313" key="3">
    <source>
        <dbReference type="Proteomes" id="UP000295184"/>
    </source>
</evidence>
<evidence type="ECO:0000313" key="2">
    <source>
        <dbReference type="EMBL" id="TCL52593.1"/>
    </source>
</evidence>
<protein>
    <submittedName>
        <fullName evidence="2">Uncharacterized protein</fullName>
    </submittedName>
</protein>
<feature type="transmembrane region" description="Helical" evidence="1">
    <location>
        <begin position="75"/>
        <end position="93"/>
    </location>
</feature>
<name>A0A4R1QIH3_9FIRM</name>
<sequence length="322" mass="37008">MDIIFSLFIFVRRLIWFFTIVVLFVAVKRLRHHQQPPQDMSFAVFCCLYEWIIREFIYFILPIPNPFTLPFERRIVPLFLLTSYAFCAIMFSIQKHGGIKKIMRYIAEQFFESVHACRSLLVRFNEWRYFDLAQNILTICLIAGFLITSNAASLRQGLLFPSLLLLVMYSVRFIYQALSSVRKLLVFWLFSPFLLLPISCAVIKAGAKTPPALTFWFEYFFFVLLFILWWSFTACMADDDVAKLASAFISTITTIGTIGSNIVLVFAEQYIIDFFSGSAEASAVYSAIVIITNMIFLPLLSASLLASLAKDLQIYLFKGTAK</sequence>
<organism evidence="2 3">
    <name type="scientific">Allofournierella massiliensis</name>
    <dbReference type="NCBI Taxonomy" id="1650663"/>
    <lineage>
        <taxon>Bacteria</taxon>
        <taxon>Bacillati</taxon>
        <taxon>Bacillota</taxon>
        <taxon>Clostridia</taxon>
        <taxon>Eubacteriales</taxon>
        <taxon>Oscillospiraceae</taxon>
        <taxon>Allofournierella</taxon>
    </lineage>
</organism>
<feature type="transmembrane region" description="Helical" evidence="1">
    <location>
        <begin position="158"/>
        <end position="175"/>
    </location>
</feature>
<reference evidence="2 3" key="1">
    <citation type="submission" date="2019-03" db="EMBL/GenBank/DDBJ databases">
        <title>Genomic Encyclopedia of Type Strains, Phase IV (KMG-IV): sequencing the most valuable type-strain genomes for metagenomic binning, comparative biology and taxonomic classification.</title>
        <authorList>
            <person name="Goeker M."/>
        </authorList>
    </citation>
    <scope>NUCLEOTIDE SEQUENCE [LARGE SCALE GENOMIC DNA]</scope>
    <source>
        <strain evidence="2 3">DSM 100451</strain>
    </source>
</reference>
<feature type="transmembrane region" description="Helical" evidence="1">
    <location>
        <begin position="132"/>
        <end position="152"/>
    </location>
</feature>
<dbReference type="STRING" id="1650663.GCA_001486665_00037"/>
<feature type="transmembrane region" description="Helical" evidence="1">
    <location>
        <begin position="287"/>
        <end position="308"/>
    </location>
</feature>
<feature type="transmembrane region" description="Helical" evidence="1">
    <location>
        <begin position="6"/>
        <end position="27"/>
    </location>
</feature>
<dbReference type="AlphaFoldDB" id="A0A4R1QIH3"/>
<feature type="transmembrane region" description="Helical" evidence="1">
    <location>
        <begin position="39"/>
        <end position="63"/>
    </location>
</feature>
<keyword evidence="1" id="KW-0812">Transmembrane</keyword>